<dbReference type="AlphaFoldDB" id="A0A024TYD4"/>
<evidence type="ECO:0000313" key="2">
    <source>
        <dbReference type="EMBL" id="ETV98646.1"/>
    </source>
</evidence>
<dbReference type="VEuPathDB" id="FungiDB:H310_08760"/>
<proteinExistence type="predicted"/>
<gene>
    <name evidence="2" type="ORF">H310_08760</name>
</gene>
<dbReference type="GeneID" id="20085810"/>
<protein>
    <submittedName>
        <fullName evidence="2">Uncharacterized protein</fullName>
    </submittedName>
</protein>
<dbReference type="RefSeq" id="XP_008872843.1">
    <property type="nucleotide sequence ID" value="XM_008874621.1"/>
</dbReference>
<organism evidence="2">
    <name type="scientific">Aphanomyces invadans</name>
    <dbReference type="NCBI Taxonomy" id="157072"/>
    <lineage>
        <taxon>Eukaryota</taxon>
        <taxon>Sar</taxon>
        <taxon>Stramenopiles</taxon>
        <taxon>Oomycota</taxon>
        <taxon>Saprolegniomycetes</taxon>
        <taxon>Saprolegniales</taxon>
        <taxon>Verrucalvaceae</taxon>
        <taxon>Aphanomyces</taxon>
    </lineage>
</organism>
<accession>A0A024TYD4</accession>
<sequence>MPLVVFGDPTARAFTPSFVVCRNFRSFAMESIASCKHGHHPPPRIDDGLPAVFDPICCGSTSRRGVHGLYQPALLGLVDQRHGRSNRSLQVRVHRERRQIDGAVNRDHVDSPHFDVQHIHRPVVRDRDKSTQECGRLVQVQGALDNPRLFVVEVQCPGGQEMGRGVVGQSELWSAPPLPHVAQHDDNGCEQDELNHASQAPNLHNTGTTLDLKVHLRGRARAVEDKCRLDWIRHAEERSEGRDGDSAIPRVFVGEVSRRCHPDVRDNDDEPACLGSAEQRGDPLVAGAFG</sequence>
<name>A0A024TYD4_9STRA</name>
<evidence type="ECO:0000256" key="1">
    <source>
        <dbReference type="SAM" id="MobiDB-lite"/>
    </source>
</evidence>
<dbReference type="EMBL" id="KI913969">
    <property type="protein sequence ID" value="ETV98646.1"/>
    <property type="molecule type" value="Genomic_DNA"/>
</dbReference>
<feature type="region of interest" description="Disordered" evidence="1">
    <location>
        <begin position="261"/>
        <end position="290"/>
    </location>
</feature>
<reference evidence="2" key="1">
    <citation type="submission" date="2013-12" db="EMBL/GenBank/DDBJ databases">
        <title>The Genome Sequence of Aphanomyces invadans NJM9701.</title>
        <authorList>
            <consortium name="The Broad Institute Genomics Platform"/>
            <person name="Russ C."/>
            <person name="Tyler B."/>
            <person name="van West P."/>
            <person name="Dieguez-Uribeondo J."/>
            <person name="Young S.K."/>
            <person name="Zeng Q."/>
            <person name="Gargeya S."/>
            <person name="Fitzgerald M."/>
            <person name="Abouelleil A."/>
            <person name="Alvarado L."/>
            <person name="Chapman S.B."/>
            <person name="Gainer-Dewar J."/>
            <person name="Goldberg J."/>
            <person name="Griggs A."/>
            <person name="Gujja S."/>
            <person name="Hansen M."/>
            <person name="Howarth C."/>
            <person name="Imamovic A."/>
            <person name="Ireland A."/>
            <person name="Larimer J."/>
            <person name="McCowan C."/>
            <person name="Murphy C."/>
            <person name="Pearson M."/>
            <person name="Poon T.W."/>
            <person name="Priest M."/>
            <person name="Roberts A."/>
            <person name="Saif S."/>
            <person name="Shea T."/>
            <person name="Sykes S."/>
            <person name="Wortman J."/>
            <person name="Nusbaum C."/>
            <person name="Birren B."/>
        </authorList>
    </citation>
    <scope>NUCLEOTIDE SEQUENCE [LARGE SCALE GENOMIC DNA]</scope>
    <source>
        <strain evidence="2">NJM9701</strain>
    </source>
</reference>